<dbReference type="Pfam" id="PF01757">
    <property type="entry name" value="Acyl_transf_3"/>
    <property type="match status" value="1"/>
</dbReference>
<proteinExistence type="predicted"/>
<keyword evidence="3" id="KW-0012">Acyltransferase</keyword>
<evidence type="ECO:0000256" key="1">
    <source>
        <dbReference type="SAM" id="Phobius"/>
    </source>
</evidence>
<feature type="transmembrane region" description="Helical" evidence="1">
    <location>
        <begin position="7"/>
        <end position="27"/>
    </location>
</feature>
<dbReference type="EMBL" id="JAGQDD010000025">
    <property type="protein sequence ID" value="MBQ0933250.1"/>
    <property type="molecule type" value="Genomic_DNA"/>
</dbReference>
<feature type="transmembrane region" description="Helical" evidence="1">
    <location>
        <begin position="160"/>
        <end position="179"/>
    </location>
</feature>
<keyword evidence="1" id="KW-0472">Membrane</keyword>
<organism evidence="3 4">
    <name type="scientific">Ideonella alba</name>
    <dbReference type="NCBI Taxonomy" id="2824118"/>
    <lineage>
        <taxon>Bacteria</taxon>
        <taxon>Pseudomonadati</taxon>
        <taxon>Pseudomonadota</taxon>
        <taxon>Betaproteobacteria</taxon>
        <taxon>Burkholderiales</taxon>
        <taxon>Sphaerotilaceae</taxon>
        <taxon>Ideonella</taxon>
    </lineage>
</organism>
<dbReference type="GO" id="GO:0016747">
    <property type="term" value="F:acyltransferase activity, transferring groups other than amino-acyl groups"/>
    <property type="evidence" value="ECO:0007669"/>
    <property type="project" value="InterPro"/>
</dbReference>
<reference evidence="3 4" key="1">
    <citation type="submission" date="2021-04" db="EMBL/GenBank/DDBJ databases">
        <title>The genome sequence of Ideonella sp. 3Y2.</title>
        <authorList>
            <person name="Liu Y."/>
        </authorList>
    </citation>
    <scope>NUCLEOTIDE SEQUENCE [LARGE SCALE GENOMIC DNA]</scope>
    <source>
        <strain evidence="3 4">3Y2</strain>
    </source>
</reference>
<dbReference type="PANTHER" id="PTHR23028">
    <property type="entry name" value="ACETYLTRANSFERASE"/>
    <property type="match status" value="1"/>
</dbReference>
<dbReference type="Proteomes" id="UP000676246">
    <property type="component" value="Unassembled WGS sequence"/>
</dbReference>
<feature type="transmembrane region" description="Helical" evidence="1">
    <location>
        <begin position="328"/>
        <end position="349"/>
    </location>
</feature>
<evidence type="ECO:0000313" key="4">
    <source>
        <dbReference type="Proteomes" id="UP000676246"/>
    </source>
</evidence>
<dbReference type="AlphaFoldDB" id="A0A940YET5"/>
<sequence length="361" mass="39729">MPHALPGLDLLRAAAIVWVMLFHSWIVGGLGPDWSWLSRHGWMGVDLFFVLSGYLIGGQVLAALGRDGRLSLTGFYRRRAWRILPAYLATLALYLAWPDFREAPGMEPAWKFLSFTVNLSIDYNARQAFSHAWSLCVEEHFYALFPLIALGLWRWGSARSALALGLGLLLGGIALRAALFQHGQATDPEMTRNWFLEDLYYPSWCRLDGLLCGVVLAAVQQCRPHWWQRARRWADAAALGGLATLGVAFWVLQERVSLAGVSVGWPLLSVALAALVFAGAGRDSLIGRWQVPGAGALAAISYSLYLVHKPAYHLVQLYGGDALQGRGLVAFAAYGAAALAAGAAMYLLVERPGLRWRDRLR</sequence>
<feature type="transmembrane region" description="Helical" evidence="1">
    <location>
        <begin position="80"/>
        <end position="97"/>
    </location>
</feature>
<dbReference type="PANTHER" id="PTHR23028:SF53">
    <property type="entry name" value="ACYL_TRANSF_3 DOMAIN-CONTAINING PROTEIN"/>
    <property type="match status" value="1"/>
</dbReference>
<dbReference type="RefSeq" id="WP_210856918.1">
    <property type="nucleotide sequence ID" value="NZ_JAGQDD010000025.1"/>
</dbReference>
<feature type="transmembrane region" description="Helical" evidence="1">
    <location>
        <begin position="232"/>
        <end position="252"/>
    </location>
</feature>
<dbReference type="GO" id="GO:0009103">
    <property type="term" value="P:lipopolysaccharide biosynthetic process"/>
    <property type="evidence" value="ECO:0007669"/>
    <property type="project" value="TreeGrafter"/>
</dbReference>
<evidence type="ECO:0000259" key="2">
    <source>
        <dbReference type="Pfam" id="PF01757"/>
    </source>
</evidence>
<protein>
    <submittedName>
        <fullName evidence="3">Acyltransferase</fullName>
    </submittedName>
</protein>
<gene>
    <name evidence="3" type="ORF">KAK03_22485</name>
</gene>
<keyword evidence="4" id="KW-1185">Reference proteome</keyword>
<dbReference type="InterPro" id="IPR050879">
    <property type="entry name" value="Acyltransferase_3"/>
</dbReference>
<feature type="transmembrane region" description="Helical" evidence="1">
    <location>
        <begin position="289"/>
        <end position="308"/>
    </location>
</feature>
<feature type="transmembrane region" description="Helical" evidence="1">
    <location>
        <begin position="258"/>
        <end position="277"/>
    </location>
</feature>
<evidence type="ECO:0000313" key="3">
    <source>
        <dbReference type="EMBL" id="MBQ0933250.1"/>
    </source>
</evidence>
<keyword evidence="1" id="KW-1133">Transmembrane helix</keyword>
<accession>A0A940YET5</accession>
<feature type="domain" description="Acyltransferase 3" evidence="2">
    <location>
        <begin position="6"/>
        <end position="345"/>
    </location>
</feature>
<keyword evidence="3" id="KW-0808">Transferase</keyword>
<dbReference type="InterPro" id="IPR002656">
    <property type="entry name" value="Acyl_transf_3_dom"/>
</dbReference>
<feature type="transmembrane region" description="Helical" evidence="1">
    <location>
        <begin position="47"/>
        <end position="68"/>
    </location>
</feature>
<comment type="caution">
    <text evidence="3">The sequence shown here is derived from an EMBL/GenBank/DDBJ whole genome shotgun (WGS) entry which is preliminary data.</text>
</comment>
<dbReference type="GO" id="GO:0016020">
    <property type="term" value="C:membrane"/>
    <property type="evidence" value="ECO:0007669"/>
    <property type="project" value="TreeGrafter"/>
</dbReference>
<name>A0A940YET5_9BURK</name>
<keyword evidence="1" id="KW-0812">Transmembrane</keyword>